<keyword evidence="9" id="KW-1071">Ligand-gated ion channel</keyword>
<evidence type="ECO:0000256" key="4">
    <source>
        <dbReference type="ARBA" id="ARBA00022989"/>
    </source>
</evidence>
<dbReference type="Pfam" id="PF00060">
    <property type="entry name" value="Lig_chan"/>
    <property type="match status" value="1"/>
</dbReference>
<dbReference type="InterPro" id="IPR001320">
    <property type="entry name" value="Iontro_rcpt_C"/>
</dbReference>
<dbReference type="SMART" id="SM00079">
    <property type="entry name" value="PBPe"/>
    <property type="match status" value="1"/>
</dbReference>
<dbReference type="PANTHER" id="PTHR18966">
    <property type="entry name" value="IONOTROPIC GLUTAMATE RECEPTOR"/>
    <property type="match status" value="1"/>
</dbReference>
<evidence type="ECO:0000256" key="11">
    <source>
        <dbReference type="SAM" id="Phobius"/>
    </source>
</evidence>
<evidence type="ECO:0000256" key="2">
    <source>
        <dbReference type="ARBA" id="ARBA00022448"/>
    </source>
</evidence>
<evidence type="ECO:0000256" key="7">
    <source>
        <dbReference type="ARBA" id="ARBA00023170"/>
    </source>
</evidence>
<reference evidence="13 14" key="1">
    <citation type="journal article" date="2019" name="Nat. Plants">
        <title>Stout camphor tree genome fills gaps in understanding of flowering plant genome evolution.</title>
        <authorList>
            <person name="Chaw S.M."/>
            <person name="Liu Y.C."/>
            <person name="Wu Y.W."/>
            <person name="Wang H.Y."/>
            <person name="Lin C.I."/>
            <person name="Wu C.S."/>
            <person name="Ke H.M."/>
            <person name="Chang L.Y."/>
            <person name="Hsu C.Y."/>
            <person name="Yang H.T."/>
            <person name="Sudianto E."/>
            <person name="Hsu M.H."/>
            <person name="Wu K.P."/>
            <person name="Wang L.N."/>
            <person name="Leebens-Mack J.H."/>
            <person name="Tsai I.J."/>
        </authorList>
    </citation>
    <scope>NUCLEOTIDE SEQUENCE [LARGE SCALE GENOMIC DNA]</scope>
    <source>
        <strain evidence="14">cv. Chaw 1501</strain>
        <tissue evidence="13">Young leaves</tissue>
    </source>
</reference>
<keyword evidence="14" id="KW-1185">Reference proteome</keyword>
<organism evidence="13 14">
    <name type="scientific">Cinnamomum micranthum f. kanehirae</name>
    <dbReference type="NCBI Taxonomy" id="337451"/>
    <lineage>
        <taxon>Eukaryota</taxon>
        <taxon>Viridiplantae</taxon>
        <taxon>Streptophyta</taxon>
        <taxon>Embryophyta</taxon>
        <taxon>Tracheophyta</taxon>
        <taxon>Spermatophyta</taxon>
        <taxon>Magnoliopsida</taxon>
        <taxon>Magnoliidae</taxon>
        <taxon>Laurales</taxon>
        <taxon>Lauraceae</taxon>
        <taxon>Cinnamomum</taxon>
    </lineage>
</organism>
<evidence type="ECO:0000256" key="8">
    <source>
        <dbReference type="ARBA" id="ARBA00023180"/>
    </source>
</evidence>
<dbReference type="GO" id="GO:0016020">
    <property type="term" value="C:membrane"/>
    <property type="evidence" value="ECO:0007669"/>
    <property type="project" value="UniProtKB-SubCell"/>
</dbReference>
<dbReference type="STRING" id="337451.A0A443NA10"/>
<feature type="transmembrane region" description="Helical" evidence="11">
    <location>
        <begin position="27"/>
        <end position="45"/>
    </location>
</feature>
<keyword evidence="10" id="KW-0407">Ion channel</keyword>
<feature type="transmembrane region" description="Helical" evidence="11">
    <location>
        <begin position="206"/>
        <end position="225"/>
    </location>
</feature>
<evidence type="ECO:0000256" key="5">
    <source>
        <dbReference type="ARBA" id="ARBA00023065"/>
    </source>
</evidence>
<evidence type="ECO:0000256" key="6">
    <source>
        <dbReference type="ARBA" id="ARBA00023136"/>
    </source>
</evidence>
<comment type="subcellular location">
    <subcellularLocation>
        <location evidence="1">Membrane</location>
        <topology evidence="1">Multi-pass membrane protein</topology>
    </subcellularLocation>
</comment>
<keyword evidence="2" id="KW-0813">Transport</keyword>
<name>A0A443NA10_9MAGN</name>
<keyword evidence="8" id="KW-0325">Glycoprotein</keyword>
<keyword evidence="5" id="KW-0406">Ion transport</keyword>
<comment type="caution">
    <text evidence="13">The sequence shown here is derived from an EMBL/GenBank/DDBJ whole genome shotgun (WGS) entry which is preliminary data.</text>
</comment>
<evidence type="ECO:0000256" key="10">
    <source>
        <dbReference type="ARBA" id="ARBA00023303"/>
    </source>
</evidence>
<keyword evidence="4 11" id="KW-1133">Transmembrane helix</keyword>
<dbReference type="OrthoDB" id="784410at2759"/>
<dbReference type="Gene3D" id="3.40.190.10">
    <property type="entry name" value="Periplasmic binding protein-like II"/>
    <property type="match status" value="1"/>
</dbReference>
<evidence type="ECO:0000313" key="14">
    <source>
        <dbReference type="Proteomes" id="UP000283530"/>
    </source>
</evidence>
<keyword evidence="3 11" id="KW-0812">Transmembrane</keyword>
<dbReference type="EMBL" id="QPKB01000002">
    <property type="protein sequence ID" value="RWR75355.1"/>
    <property type="molecule type" value="Genomic_DNA"/>
</dbReference>
<gene>
    <name evidence="13" type="ORF">CKAN_00373200</name>
</gene>
<evidence type="ECO:0000256" key="3">
    <source>
        <dbReference type="ARBA" id="ARBA00022692"/>
    </source>
</evidence>
<proteinExistence type="predicted"/>
<protein>
    <submittedName>
        <fullName evidence="13">Glutamate receptor 2.3-like protein</fullName>
    </submittedName>
</protein>
<dbReference type="InterPro" id="IPR015683">
    <property type="entry name" value="Ionotropic_Glu_rcpt"/>
</dbReference>
<dbReference type="SUPFAM" id="SSF53850">
    <property type="entry name" value="Periplasmic binding protein-like II"/>
    <property type="match status" value="1"/>
</dbReference>
<evidence type="ECO:0000256" key="1">
    <source>
        <dbReference type="ARBA" id="ARBA00004141"/>
    </source>
</evidence>
<dbReference type="Gene3D" id="1.10.287.70">
    <property type="match status" value="1"/>
</dbReference>
<accession>A0A443NA10</accession>
<evidence type="ECO:0000313" key="13">
    <source>
        <dbReference type="EMBL" id="RWR75355.1"/>
    </source>
</evidence>
<keyword evidence="6 11" id="KW-0472">Membrane</keyword>
<dbReference type="AlphaFoldDB" id="A0A443NA10"/>
<evidence type="ECO:0000256" key="9">
    <source>
        <dbReference type="ARBA" id="ARBA00023286"/>
    </source>
</evidence>
<dbReference type="GO" id="GO:0015276">
    <property type="term" value="F:ligand-gated monoatomic ion channel activity"/>
    <property type="evidence" value="ECO:0007669"/>
    <property type="project" value="InterPro"/>
</dbReference>
<keyword evidence="7 13" id="KW-0675">Receptor</keyword>
<sequence>MLDLYVIYKFSNDVYVGERLVSNWSKFVVIIWLFVVWILTTSYTANFTSLLTIQQLQPAVNDISDLIKNRDNVGYQDGGFVVNLLRTMNVEESHLKAYTYAEEFAEALSNGSVTAIFDEIPYLRLFLAKNENCGKYKMVGPIYKTGGFGFVFPMGSPLVPDMSRAILNVTQGPIMKLIEKKWIQAEFICSDQPTTTTSNSLTLDSFWGLFLITCAASILAFFIFLSKFLYKNRHLLCDSSVSFVQRLKGIIRRFDERDLTCHTSRPKEDLAIGTGHAENTQPQDFHPLPLEREPIARRRWNMLYRAWLFRSTYARVHHAEMI</sequence>
<evidence type="ECO:0000259" key="12">
    <source>
        <dbReference type="SMART" id="SM00079"/>
    </source>
</evidence>
<dbReference type="Proteomes" id="UP000283530">
    <property type="component" value="Unassembled WGS sequence"/>
</dbReference>
<feature type="domain" description="Ionotropic glutamate receptor C-terminal" evidence="12">
    <location>
        <begin position="7"/>
        <end position="185"/>
    </location>
</feature>